<protein>
    <recommendedName>
        <fullName evidence="7">Endolytic murein transglycosylase</fullName>
        <ecNumber evidence="7">4.2.2.29</ecNumber>
    </recommendedName>
    <alternativeName>
        <fullName evidence="7">Peptidoglycan lytic transglycosylase</fullName>
    </alternativeName>
    <alternativeName>
        <fullName evidence="7">Peptidoglycan polymerization terminase</fullName>
    </alternativeName>
</protein>
<keyword evidence="6 7" id="KW-0961">Cell wall biogenesis/degradation</keyword>
<dbReference type="Pfam" id="PF02618">
    <property type="entry name" value="YceG"/>
    <property type="match status" value="1"/>
</dbReference>
<evidence type="ECO:0000256" key="1">
    <source>
        <dbReference type="ARBA" id="ARBA00022475"/>
    </source>
</evidence>
<evidence type="ECO:0000256" key="2">
    <source>
        <dbReference type="ARBA" id="ARBA00022692"/>
    </source>
</evidence>
<dbReference type="HAMAP" id="MF_02065">
    <property type="entry name" value="MltG"/>
    <property type="match status" value="1"/>
</dbReference>
<evidence type="ECO:0000256" key="3">
    <source>
        <dbReference type="ARBA" id="ARBA00022989"/>
    </source>
</evidence>
<dbReference type="InterPro" id="IPR003770">
    <property type="entry name" value="MLTG-like"/>
</dbReference>
<sequence>MKKTAFIFLIFIILLGFSLKCYSLIGPVDQGNPEQVMVEIKKGMTGKDISQLLEKKGLIKSSSVFYVLLRLKGINNLKAGYYKFLSTDSLFIILTKIRQGQEEIFQLTIPEGFTVAEVIKRFNELDFPDYKASLLQKELSRQAAAAKLFQLDFLQSGDLIEPAEGLIIPDTYNFPLSYTEKQLAAALIGDFKTKRLPELKQAALNSEYSAYQILIIASLIEAEGKIAAERKIIASVIYNRLALGMPLQLDATVQYLLPERKTRILYSDLEVKSPYNTYQIKGLPPAPISNPGDSALQAAFKPAATDYLFYFAKKDGSHVFSKNYQEHLQKQQDIN</sequence>
<dbReference type="OrthoDB" id="9814591at2"/>
<evidence type="ECO:0000256" key="4">
    <source>
        <dbReference type="ARBA" id="ARBA00023136"/>
    </source>
</evidence>
<dbReference type="EMBL" id="FOTI01000001">
    <property type="protein sequence ID" value="SFL07952.1"/>
    <property type="molecule type" value="Genomic_DNA"/>
</dbReference>
<evidence type="ECO:0000313" key="9">
    <source>
        <dbReference type="Proteomes" id="UP000199006"/>
    </source>
</evidence>
<keyword evidence="5 7" id="KW-0456">Lyase</keyword>
<keyword evidence="4 7" id="KW-0472">Membrane</keyword>
<dbReference type="Gene3D" id="3.30.160.60">
    <property type="entry name" value="Classic Zinc Finger"/>
    <property type="match status" value="1"/>
</dbReference>
<comment type="catalytic activity">
    <reaction evidence="7">
        <text>a peptidoglycan chain = a peptidoglycan chain with N-acetyl-1,6-anhydromuramyl-[peptide] at the reducing end + a peptidoglycan chain with N-acetylglucosamine at the non-reducing end.</text>
        <dbReference type="EC" id="4.2.2.29"/>
    </reaction>
</comment>
<evidence type="ECO:0000313" key="8">
    <source>
        <dbReference type="EMBL" id="SFL07952.1"/>
    </source>
</evidence>
<dbReference type="PANTHER" id="PTHR30518">
    <property type="entry name" value="ENDOLYTIC MUREIN TRANSGLYCOSYLASE"/>
    <property type="match status" value="1"/>
</dbReference>
<dbReference type="GO" id="GO:0008932">
    <property type="term" value="F:lytic endotransglycosylase activity"/>
    <property type="evidence" value="ECO:0007669"/>
    <property type="project" value="UniProtKB-UniRule"/>
</dbReference>
<keyword evidence="9" id="KW-1185">Reference proteome</keyword>
<dbReference type="AlphaFoldDB" id="A0A1I4EQD0"/>
<accession>A0A1I4EQD0</accession>
<dbReference type="PANTHER" id="PTHR30518:SF2">
    <property type="entry name" value="ENDOLYTIC MUREIN TRANSGLYCOSYLASE"/>
    <property type="match status" value="1"/>
</dbReference>
<dbReference type="GO" id="GO:0005886">
    <property type="term" value="C:plasma membrane"/>
    <property type="evidence" value="ECO:0007669"/>
    <property type="project" value="UniProtKB-UniRule"/>
</dbReference>
<feature type="site" description="Important for catalytic activity" evidence="7">
    <location>
        <position position="223"/>
    </location>
</feature>
<evidence type="ECO:0000256" key="5">
    <source>
        <dbReference type="ARBA" id="ARBA00023239"/>
    </source>
</evidence>
<keyword evidence="1 7" id="KW-1003">Cell membrane</keyword>
<dbReference type="Gene3D" id="3.30.1490.480">
    <property type="entry name" value="Endolytic murein transglycosylase"/>
    <property type="match status" value="1"/>
</dbReference>
<dbReference type="NCBIfam" id="TIGR00247">
    <property type="entry name" value="endolytic transglycosylase MltG"/>
    <property type="match status" value="1"/>
</dbReference>
<comment type="function">
    <text evidence="7">Functions as a peptidoglycan terminase that cleaves nascent peptidoglycan strands endolytically to terminate their elongation.</text>
</comment>
<keyword evidence="3 7" id="KW-1133">Transmembrane helix</keyword>
<comment type="similarity">
    <text evidence="7">Belongs to the transglycosylase MltG family.</text>
</comment>
<evidence type="ECO:0000256" key="7">
    <source>
        <dbReference type="HAMAP-Rule" id="MF_02065"/>
    </source>
</evidence>
<dbReference type="RefSeq" id="WP_089857982.1">
    <property type="nucleotide sequence ID" value="NZ_FOTI01000001.1"/>
</dbReference>
<dbReference type="GO" id="GO:0009252">
    <property type="term" value="P:peptidoglycan biosynthetic process"/>
    <property type="evidence" value="ECO:0007669"/>
    <property type="project" value="UniProtKB-UniRule"/>
</dbReference>
<proteinExistence type="inferred from homology"/>
<dbReference type="GO" id="GO:0071555">
    <property type="term" value="P:cell wall organization"/>
    <property type="evidence" value="ECO:0007669"/>
    <property type="project" value="UniProtKB-KW"/>
</dbReference>
<dbReference type="CDD" id="cd08010">
    <property type="entry name" value="MltG_like"/>
    <property type="match status" value="1"/>
</dbReference>
<reference evidence="8 9" key="1">
    <citation type="submission" date="2016-10" db="EMBL/GenBank/DDBJ databases">
        <authorList>
            <person name="de Groot N.N."/>
        </authorList>
    </citation>
    <scope>NUCLEOTIDE SEQUENCE [LARGE SCALE GENOMIC DNA]</scope>
    <source>
        <strain evidence="8 9">ATCC 51327</strain>
    </source>
</reference>
<keyword evidence="2 7" id="KW-0812">Transmembrane</keyword>
<dbReference type="STRING" id="29563.SAMN02983006_00098"/>
<evidence type="ECO:0000256" key="6">
    <source>
        <dbReference type="ARBA" id="ARBA00023316"/>
    </source>
</evidence>
<name>A0A1I4EQD0_9FIRM</name>
<gene>
    <name evidence="7" type="primary">mltG</name>
    <name evidence="8" type="ORF">SAMN02983006_00098</name>
</gene>
<dbReference type="EC" id="4.2.2.29" evidence="7"/>
<dbReference type="Proteomes" id="UP000199006">
    <property type="component" value="Unassembled WGS sequence"/>
</dbReference>
<organism evidence="8 9">
    <name type="scientific">Halanaerobium salsuginis</name>
    <dbReference type="NCBI Taxonomy" id="29563"/>
    <lineage>
        <taxon>Bacteria</taxon>
        <taxon>Bacillati</taxon>
        <taxon>Bacillota</taxon>
        <taxon>Clostridia</taxon>
        <taxon>Halanaerobiales</taxon>
        <taxon>Halanaerobiaceae</taxon>
        <taxon>Halanaerobium</taxon>
    </lineage>
</organism>